<dbReference type="SUPFAM" id="SSF47676">
    <property type="entry name" value="Conserved domain common to transcription factors TFIIS, elongin A, CRSP70"/>
    <property type="match status" value="1"/>
</dbReference>
<dbReference type="OrthoDB" id="1917005at2759"/>
<dbReference type="GO" id="GO:0003682">
    <property type="term" value="F:chromatin binding"/>
    <property type="evidence" value="ECO:0007669"/>
    <property type="project" value="InterPro"/>
</dbReference>
<dbReference type="PANTHER" id="PTHR46548:SF1">
    <property type="entry name" value="BAH AND TFIIS DOMAIN-CONTAINING PROTEIN-RELATED"/>
    <property type="match status" value="1"/>
</dbReference>
<dbReference type="Proteomes" id="UP000326396">
    <property type="component" value="Linkage Group LG1"/>
</dbReference>
<feature type="domain" description="BAH" evidence="5">
    <location>
        <begin position="39"/>
        <end position="154"/>
    </location>
</feature>
<feature type="region of interest" description="Disordered" evidence="4">
    <location>
        <begin position="410"/>
        <end position="547"/>
    </location>
</feature>
<evidence type="ECO:0000259" key="6">
    <source>
        <dbReference type="PROSITE" id="PS51319"/>
    </source>
</evidence>
<evidence type="ECO:0000313" key="7">
    <source>
        <dbReference type="EMBL" id="KAD7478669.1"/>
    </source>
</evidence>
<feature type="compositionally biased region" description="Basic and acidic residues" evidence="4">
    <location>
        <begin position="937"/>
        <end position="947"/>
    </location>
</feature>
<feature type="compositionally biased region" description="Polar residues" evidence="4">
    <location>
        <begin position="411"/>
        <end position="429"/>
    </location>
</feature>
<sequence>MVRVARYEDRDLIIRKSDLIDCDDDGRKLLCMGGGKDGRKINVGDCALFKPPYNSLPFVGRIRKLKLGKDNNLSLCVNWLYRPADVKLKEGASLEAAPNEVFYSFHKDEIPAASLLHPCKVTFLRKGVKFPSGISSFVCRRVYDIESECLWWLTDKNYINELQEEVDQLLDKKLIEMHGAVQTGGRSPKPINGPNGSAQLKHSSDNVQNSSSSISSHAKSKKREHGAHNSESVKRDRLSKVDDADSGQLRPEHVLKTEIAKITDKGGLVDFGGVEKLIQLMRPDSSEKKPNLACRTMLVDVISGTDRFDCLGRFVHLRGLLVLDEWLQEIHKCKIGDGSPKENDKSVEEFLFSLLRALDRLPVNLHALQTCNVGKSVNHLRSHKNSEIQKKARSLVSTWKRRVEAEMNIIETKTSTSRGGSWPNKSMISEVSHVGGGRRISSSSEVGPKGSTSQPSVIKAQQPKQSSGEAVTKSPTSPGSTKLSPSSATKEGRSCSSSQSPNNSQSCSSDHGKTGTSSVSKISSSVSHSKNSSNGFHGSATPGIQNEVGKVNYLNRNIASEKGSPTKYTSERVSEASLVDNGNSPRLIVRLPNTSRSLVQTTSVESPEDSSTISGKGSLPVPSEKQDHKVSGKNDSLNNVPNSNTGTDLSQGKEEMVVRDEEHGRKDASFGSGSSSGITPKSGKLYEPSYSSINALVESCAKFSEASAPPSVGDVGGINLLASVAAGEMTRSDVSPACSPGSNSPIPEDSCSENVVKLRQMTIDGGHSEDNISVANGHAKVEQIGSVGGDYNAQMVNMDIKVKPVLIEDASVDATNLKPNSLSSLQEEKCLDKSIENTVALPQSAATCVKPETQINEDSASWSSSDMHEDENKLDHQRLTDKPVANTCGDIDIAPKSEETDAKEAEQTTRQNMVSGTSECAHENMEKDGKASVADVQEVRSCEKPNDVTEPNCVEDRTVKLDFDLNEVLSGDDGIQEEVEKATLHSPNPLPSSNKNRSGLITVAAAAKGPFFPSESLSRGKPELGWKGSAATSAFRPAEPRKADVPVPDNRISKPVRPLFDFDLNIGVDDAGQHNAPSGLDLDLNACEEGSEVVQLAVSRPSRSFLPGGPNSSRDFDLNGPGMEEVGGESVSFSKNSMQFMSGVPNVRMNNMDIGNFSTWFPPNNAYPAITIPSQRMLTPMTSSTSLNPEIFRGPVLSSSPAVPFPSTVPFQYPSFPFETNLSLPSISNTVSNAYVDSSSSSGGPLCFPAIPSMGPNGVVSMPYRPYFMSLPSGSSNVGPDGRKWGSQGLDLNAGPGVGSDDKLPFTLRQLPFAGSQALADEQLKMFQQMTAGGGGAPKRKEPDGGWDGDRISYKHPHWQ</sequence>
<feature type="compositionally biased region" description="Low complexity" evidence="4">
    <location>
        <begin position="494"/>
        <end position="509"/>
    </location>
</feature>
<feature type="region of interest" description="Disordered" evidence="4">
    <location>
        <begin position="856"/>
        <end position="951"/>
    </location>
</feature>
<feature type="compositionally biased region" description="Polar residues" evidence="4">
    <location>
        <begin position="633"/>
        <end position="650"/>
    </location>
</feature>
<feature type="compositionally biased region" description="Basic and acidic residues" evidence="4">
    <location>
        <begin position="893"/>
        <end position="907"/>
    </location>
</feature>
<feature type="domain" description="TFIIS N-terminal" evidence="6">
    <location>
        <begin position="321"/>
        <end position="406"/>
    </location>
</feature>
<evidence type="ECO:0000256" key="1">
    <source>
        <dbReference type="ARBA" id="ARBA00004123"/>
    </source>
</evidence>
<feature type="compositionally biased region" description="Basic and acidic residues" evidence="4">
    <location>
        <begin position="226"/>
        <end position="243"/>
    </location>
</feature>
<feature type="region of interest" description="Disordered" evidence="4">
    <location>
        <begin position="1330"/>
        <end position="1360"/>
    </location>
</feature>
<evidence type="ECO:0000256" key="3">
    <source>
        <dbReference type="PROSITE-ProRule" id="PRU00649"/>
    </source>
</evidence>
<dbReference type="PANTHER" id="PTHR46548">
    <property type="entry name" value="BAH AND TFIIS DOMAIN-CONTAINING PROTEIN-RELATED"/>
    <property type="match status" value="1"/>
</dbReference>
<dbReference type="GO" id="GO:0005634">
    <property type="term" value="C:nucleus"/>
    <property type="evidence" value="ECO:0007669"/>
    <property type="project" value="UniProtKB-SubCell"/>
</dbReference>
<evidence type="ECO:0000256" key="2">
    <source>
        <dbReference type="ARBA" id="ARBA00023242"/>
    </source>
</evidence>
<comment type="caution">
    <text evidence="7">The sequence shown here is derived from an EMBL/GenBank/DDBJ whole genome shotgun (WGS) entry which is preliminary data.</text>
</comment>
<dbReference type="Gene3D" id="2.30.30.490">
    <property type="match status" value="1"/>
</dbReference>
<feature type="region of interest" description="Disordered" evidence="4">
    <location>
        <begin position="180"/>
        <end position="249"/>
    </location>
</feature>
<feature type="region of interest" description="Disordered" evidence="4">
    <location>
        <begin position="584"/>
        <end position="680"/>
    </location>
</feature>
<keyword evidence="2 3" id="KW-0539">Nucleus</keyword>
<dbReference type="SMART" id="SM00439">
    <property type="entry name" value="BAH"/>
    <property type="match status" value="1"/>
</dbReference>
<dbReference type="InterPro" id="IPR003617">
    <property type="entry name" value="TFIIS/CRSP70_N_sub"/>
</dbReference>
<evidence type="ECO:0000259" key="5">
    <source>
        <dbReference type="PROSITE" id="PS51038"/>
    </source>
</evidence>
<keyword evidence="8" id="KW-1185">Reference proteome</keyword>
<feature type="region of interest" description="Disordered" evidence="4">
    <location>
        <begin position="1014"/>
        <end position="1050"/>
    </location>
</feature>
<comment type="subcellular location">
    <subcellularLocation>
        <location evidence="1 3">Nucleus</location>
    </subcellularLocation>
</comment>
<dbReference type="CDD" id="cd00183">
    <property type="entry name" value="TFIIS_I"/>
    <property type="match status" value="1"/>
</dbReference>
<feature type="compositionally biased region" description="Low complexity" evidence="4">
    <location>
        <begin position="205"/>
        <end position="217"/>
    </location>
</feature>
<feature type="compositionally biased region" description="Low complexity" evidence="4">
    <location>
        <begin position="517"/>
        <end position="534"/>
    </location>
</feature>
<feature type="compositionally biased region" description="Basic and acidic residues" evidence="4">
    <location>
        <begin position="1339"/>
        <end position="1353"/>
    </location>
</feature>
<feature type="compositionally biased region" description="Polar residues" evidence="4">
    <location>
        <begin position="462"/>
        <end position="489"/>
    </location>
</feature>
<dbReference type="InterPro" id="IPR035441">
    <property type="entry name" value="TFIIS/LEDGF_dom_sf"/>
</dbReference>
<feature type="compositionally biased region" description="Polar residues" evidence="4">
    <location>
        <begin position="908"/>
        <end position="918"/>
    </location>
</feature>
<feature type="compositionally biased region" description="Polar residues" evidence="4">
    <location>
        <begin position="440"/>
        <end position="456"/>
    </location>
</feature>
<organism evidence="7 8">
    <name type="scientific">Mikania micrantha</name>
    <name type="common">bitter vine</name>
    <dbReference type="NCBI Taxonomy" id="192012"/>
    <lineage>
        <taxon>Eukaryota</taxon>
        <taxon>Viridiplantae</taxon>
        <taxon>Streptophyta</taxon>
        <taxon>Embryophyta</taxon>
        <taxon>Tracheophyta</taxon>
        <taxon>Spermatophyta</taxon>
        <taxon>Magnoliopsida</taxon>
        <taxon>eudicotyledons</taxon>
        <taxon>Gunneridae</taxon>
        <taxon>Pentapetalae</taxon>
        <taxon>asterids</taxon>
        <taxon>campanulids</taxon>
        <taxon>Asterales</taxon>
        <taxon>Asteraceae</taxon>
        <taxon>Asteroideae</taxon>
        <taxon>Heliantheae alliance</taxon>
        <taxon>Eupatorieae</taxon>
        <taxon>Mikania</taxon>
    </lineage>
</organism>
<dbReference type="InterPro" id="IPR043151">
    <property type="entry name" value="BAH_sf"/>
</dbReference>
<dbReference type="Gene3D" id="1.20.930.10">
    <property type="entry name" value="Conserved domain common to transcription factors TFIIS, elongin A, CRSP70"/>
    <property type="match status" value="1"/>
</dbReference>
<name>A0A5N6Q253_9ASTR</name>
<dbReference type="InterPro" id="IPR017923">
    <property type="entry name" value="TFIIS_N"/>
</dbReference>
<evidence type="ECO:0000313" key="8">
    <source>
        <dbReference type="Proteomes" id="UP000326396"/>
    </source>
</evidence>
<dbReference type="PROSITE" id="PS51038">
    <property type="entry name" value="BAH"/>
    <property type="match status" value="1"/>
</dbReference>
<evidence type="ECO:0000256" key="4">
    <source>
        <dbReference type="SAM" id="MobiDB-lite"/>
    </source>
</evidence>
<dbReference type="EMBL" id="SZYD01000001">
    <property type="protein sequence ID" value="KAD7478669.1"/>
    <property type="molecule type" value="Genomic_DNA"/>
</dbReference>
<feature type="compositionally biased region" description="Basic and acidic residues" evidence="4">
    <location>
        <begin position="651"/>
        <end position="668"/>
    </location>
</feature>
<reference evidence="7 8" key="1">
    <citation type="submission" date="2019-05" db="EMBL/GenBank/DDBJ databases">
        <title>Mikania micrantha, genome provides insights into the molecular mechanism of rapid growth.</title>
        <authorList>
            <person name="Liu B."/>
        </authorList>
    </citation>
    <scope>NUCLEOTIDE SEQUENCE [LARGE SCALE GENOMIC DNA]</scope>
    <source>
        <strain evidence="7">NLD-2019</strain>
        <tissue evidence="7">Leaf</tissue>
    </source>
</reference>
<feature type="compositionally biased region" description="Polar residues" evidence="4">
    <location>
        <begin position="592"/>
        <end position="615"/>
    </location>
</feature>
<dbReference type="InterPro" id="IPR001025">
    <property type="entry name" value="BAH_dom"/>
</dbReference>
<feature type="compositionally biased region" description="Basic and acidic residues" evidence="4">
    <location>
        <begin position="866"/>
        <end position="881"/>
    </location>
</feature>
<feature type="compositionally biased region" description="Polar residues" evidence="4">
    <location>
        <begin position="856"/>
        <end position="865"/>
    </location>
</feature>
<dbReference type="Pfam" id="PF01426">
    <property type="entry name" value="BAH"/>
    <property type="match status" value="1"/>
</dbReference>
<dbReference type="SMART" id="SM00509">
    <property type="entry name" value="TFS2N"/>
    <property type="match status" value="1"/>
</dbReference>
<evidence type="ECO:0008006" key="9">
    <source>
        <dbReference type="Google" id="ProtNLM"/>
    </source>
</evidence>
<dbReference type="Pfam" id="PF08711">
    <property type="entry name" value="Med26"/>
    <property type="match status" value="1"/>
</dbReference>
<proteinExistence type="predicted"/>
<gene>
    <name evidence="7" type="ORF">E3N88_01805</name>
</gene>
<feature type="compositionally biased region" description="Basic and acidic residues" evidence="4">
    <location>
        <begin position="920"/>
        <end position="930"/>
    </location>
</feature>
<protein>
    <recommendedName>
        <fullName evidence="9">BAH domain-containing protein</fullName>
    </recommendedName>
</protein>
<dbReference type="PROSITE" id="PS51319">
    <property type="entry name" value="TFIIS_N"/>
    <property type="match status" value="1"/>
</dbReference>
<accession>A0A5N6Q253</accession>